<sequence>MVQWVASKPSLRVIIKGYVRRREALPSQSITGLESGIADLEHLVQWSDWEPGRQLALLSMELRQVSLVEARQCWQASTQKVYELADKTGKVLYWLATGVVLAWVIPLTRDQVGSVWEEQPAIACTFASYYKDIYAQVLQPPEEQDNPILGDIPLPLFLPLWLKSWIPGLGSGSGPLAWPAAGSTGP</sequence>
<proteinExistence type="predicted"/>
<comment type="caution">
    <text evidence="1">The sequence shown here is derived from an EMBL/GenBank/DDBJ whole genome shotgun (WGS) entry which is preliminary data.</text>
</comment>
<name>A0AAV7TKK6_PLEWA</name>
<protein>
    <submittedName>
        <fullName evidence="1">Uncharacterized protein</fullName>
    </submittedName>
</protein>
<evidence type="ECO:0000313" key="2">
    <source>
        <dbReference type="Proteomes" id="UP001066276"/>
    </source>
</evidence>
<reference evidence="1" key="1">
    <citation type="journal article" date="2022" name="bioRxiv">
        <title>Sequencing and chromosome-scale assembly of the giantPleurodeles waltlgenome.</title>
        <authorList>
            <person name="Brown T."/>
            <person name="Elewa A."/>
            <person name="Iarovenko S."/>
            <person name="Subramanian E."/>
            <person name="Araus A.J."/>
            <person name="Petzold A."/>
            <person name="Susuki M."/>
            <person name="Suzuki K.-i.T."/>
            <person name="Hayashi T."/>
            <person name="Toyoda A."/>
            <person name="Oliveira C."/>
            <person name="Osipova E."/>
            <person name="Leigh N.D."/>
            <person name="Simon A."/>
            <person name="Yun M.H."/>
        </authorList>
    </citation>
    <scope>NUCLEOTIDE SEQUENCE</scope>
    <source>
        <strain evidence="1">20211129_DDA</strain>
        <tissue evidence="1">Liver</tissue>
    </source>
</reference>
<dbReference type="Proteomes" id="UP001066276">
    <property type="component" value="Chromosome 3_2"/>
</dbReference>
<gene>
    <name evidence="1" type="ORF">NDU88_002253</name>
</gene>
<evidence type="ECO:0000313" key="1">
    <source>
        <dbReference type="EMBL" id="KAJ1176986.1"/>
    </source>
</evidence>
<dbReference type="AlphaFoldDB" id="A0AAV7TKK6"/>
<accession>A0AAV7TKK6</accession>
<keyword evidence="2" id="KW-1185">Reference proteome</keyword>
<dbReference type="EMBL" id="JANPWB010000006">
    <property type="protein sequence ID" value="KAJ1176986.1"/>
    <property type="molecule type" value="Genomic_DNA"/>
</dbReference>
<organism evidence="1 2">
    <name type="scientific">Pleurodeles waltl</name>
    <name type="common">Iberian ribbed newt</name>
    <dbReference type="NCBI Taxonomy" id="8319"/>
    <lineage>
        <taxon>Eukaryota</taxon>
        <taxon>Metazoa</taxon>
        <taxon>Chordata</taxon>
        <taxon>Craniata</taxon>
        <taxon>Vertebrata</taxon>
        <taxon>Euteleostomi</taxon>
        <taxon>Amphibia</taxon>
        <taxon>Batrachia</taxon>
        <taxon>Caudata</taxon>
        <taxon>Salamandroidea</taxon>
        <taxon>Salamandridae</taxon>
        <taxon>Pleurodelinae</taxon>
        <taxon>Pleurodeles</taxon>
    </lineage>
</organism>